<dbReference type="InterPro" id="IPR037167">
    <property type="entry name" value="Peptidase_S11_C_sf"/>
</dbReference>
<feature type="domain" description="Peptidase S11 D-Ala-D-Ala carboxypeptidase A C-terminal" evidence="15">
    <location>
        <begin position="280"/>
        <end position="370"/>
    </location>
</feature>
<dbReference type="InterPro" id="IPR015956">
    <property type="entry name" value="Peniciliin-bd_prot_C_sf"/>
</dbReference>
<keyword evidence="6" id="KW-0645">Protease</keyword>
<dbReference type="PANTHER" id="PTHR21581">
    <property type="entry name" value="D-ALANYL-D-ALANINE CARBOXYPEPTIDASE"/>
    <property type="match status" value="1"/>
</dbReference>
<dbReference type="InterPro" id="IPR012907">
    <property type="entry name" value="Peptidase_S11_C"/>
</dbReference>
<dbReference type="EMBL" id="JAQQFR010000011">
    <property type="protein sequence ID" value="MFL9880108.1"/>
    <property type="molecule type" value="Genomic_DNA"/>
</dbReference>
<dbReference type="Proteomes" id="UP001629214">
    <property type="component" value="Unassembled WGS sequence"/>
</dbReference>
<evidence type="ECO:0000313" key="16">
    <source>
        <dbReference type="EMBL" id="MFL9880108.1"/>
    </source>
</evidence>
<evidence type="ECO:0000256" key="2">
    <source>
        <dbReference type="ARBA" id="ARBA00004752"/>
    </source>
</evidence>
<dbReference type="SUPFAM" id="SSF56601">
    <property type="entry name" value="beta-lactamase/transpeptidase-like"/>
    <property type="match status" value="1"/>
</dbReference>
<comment type="catalytic activity">
    <reaction evidence="12">
        <text>Preferential cleavage: (Ac)2-L-Lys-D-Ala-|-D-Ala. Also transpeptidation of peptidyl-alanyl moieties that are N-acyl substituents of D-alanine.</text>
        <dbReference type="EC" id="3.4.16.4"/>
    </reaction>
</comment>
<keyword evidence="5 16" id="KW-0121">Carboxypeptidase</keyword>
<comment type="function">
    <text evidence="1">Removes C-terminal D-alanyl residues from sugar-peptide cell wall precursors.</text>
</comment>
<name>A0ABW8ZCS8_9BURK</name>
<comment type="similarity">
    <text evidence="3 13">Belongs to the peptidase S11 family.</text>
</comment>
<evidence type="ECO:0000256" key="9">
    <source>
        <dbReference type="ARBA" id="ARBA00022960"/>
    </source>
</evidence>
<evidence type="ECO:0000256" key="10">
    <source>
        <dbReference type="ARBA" id="ARBA00022984"/>
    </source>
</evidence>
<feature type="signal peptide" evidence="14">
    <location>
        <begin position="1"/>
        <end position="24"/>
    </location>
</feature>
<dbReference type="GO" id="GO:0004180">
    <property type="term" value="F:carboxypeptidase activity"/>
    <property type="evidence" value="ECO:0007669"/>
    <property type="project" value="UniProtKB-KW"/>
</dbReference>
<keyword evidence="11" id="KW-0961">Cell wall biogenesis/degradation</keyword>
<organism evidence="16 17">
    <name type="scientific">Herbaspirillum rhizosphaerae</name>
    <dbReference type="NCBI Taxonomy" id="346179"/>
    <lineage>
        <taxon>Bacteria</taxon>
        <taxon>Pseudomonadati</taxon>
        <taxon>Pseudomonadota</taxon>
        <taxon>Betaproteobacteria</taxon>
        <taxon>Burkholderiales</taxon>
        <taxon>Oxalobacteraceae</taxon>
        <taxon>Herbaspirillum</taxon>
    </lineage>
</organism>
<evidence type="ECO:0000256" key="13">
    <source>
        <dbReference type="RuleBase" id="RU004016"/>
    </source>
</evidence>
<evidence type="ECO:0000256" key="14">
    <source>
        <dbReference type="SAM" id="SignalP"/>
    </source>
</evidence>
<comment type="caution">
    <text evidence="16">The sequence shown here is derived from an EMBL/GenBank/DDBJ whole genome shotgun (WGS) entry which is preliminary data.</text>
</comment>
<evidence type="ECO:0000256" key="5">
    <source>
        <dbReference type="ARBA" id="ARBA00022645"/>
    </source>
</evidence>
<dbReference type="PANTHER" id="PTHR21581:SF6">
    <property type="entry name" value="TRAFFICKING PROTEIN PARTICLE COMPLEX SUBUNIT 12"/>
    <property type="match status" value="1"/>
</dbReference>
<keyword evidence="17" id="KW-1185">Reference proteome</keyword>
<dbReference type="Gene3D" id="2.60.410.10">
    <property type="entry name" value="D-Ala-D-Ala carboxypeptidase, C-terminal domain"/>
    <property type="match status" value="1"/>
</dbReference>
<evidence type="ECO:0000256" key="4">
    <source>
        <dbReference type="ARBA" id="ARBA00012448"/>
    </source>
</evidence>
<comment type="pathway">
    <text evidence="2">Cell wall biogenesis; peptidoglycan biosynthesis.</text>
</comment>
<gene>
    <name evidence="16" type="ORF">PQR63_17035</name>
</gene>
<evidence type="ECO:0000256" key="8">
    <source>
        <dbReference type="ARBA" id="ARBA00022801"/>
    </source>
</evidence>
<keyword evidence="7 14" id="KW-0732">Signal</keyword>
<accession>A0ABW8ZCS8</accession>
<dbReference type="Pfam" id="PF07943">
    <property type="entry name" value="PBP5_C"/>
    <property type="match status" value="1"/>
</dbReference>
<evidence type="ECO:0000313" key="17">
    <source>
        <dbReference type="Proteomes" id="UP001629214"/>
    </source>
</evidence>
<dbReference type="PRINTS" id="PR00725">
    <property type="entry name" value="DADACBPTASE1"/>
</dbReference>
<evidence type="ECO:0000256" key="3">
    <source>
        <dbReference type="ARBA" id="ARBA00007164"/>
    </source>
</evidence>
<keyword evidence="10" id="KW-0573">Peptidoglycan synthesis</keyword>
<evidence type="ECO:0000256" key="11">
    <source>
        <dbReference type="ARBA" id="ARBA00023316"/>
    </source>
</evidence>
<dbReference type="EC" id="3.4.16.4" evidence="4"/>
<keyword evidence="9" id="KW-0133">Cell shape</keyword>
<sequence length="386" mass="42166">MKKLLAAIAATALTLSVTFSAASAQTLPPPGVAAKSWLLLDASSNQIMASQDADTRVEPASLVKLMTAYLAFAAVRDKRLDLNQEINVSVNAWKVDPSSSKMFIEPNKPVSVNNLLYGLISVSGNDAAVALSEAVSGTTDAFVILMNREAQRQGLTGTHFSNPHGLPSPDTYTTARDLAILCRNLINDFPEFYKTYYSVKKFTYNNITQPNRNRLLWLDPTVDGMKTGHTESAGYSLITSAKRPVANGERRLISVVIGTVSDQVRTQESQKLLNWGFQNFDAVKLYSKGQAVDTPDVWKGSQGKIKIGFMRDVYVTVPKGTADKIKPRVERNDPLIAPISENAKVGTLKIMIDDKVVTELPLVALESVGPAGIFGRAWDSMRLLFK</sequence>
<dbReference type="Gene3D" id="3.40.710.10">
    <property type="entry name" value="DD-peptidase/beta-lactamase superfamily"/>
    <property type="match status" value="1"/>
</dbReference>
<protein>
    <recommendedName>
        <fullName evidence="4">serine-type D-Ala-D-Ala carboxypeptidase</fullName>
        <ecNumber evidence="4">3.4.16.4</ecNumber>
    </recommendedName>
</protein>
<evidence type="ECO:0000256" key="12">
    <source>
        <dbReference type="ARBA" id="ARBA00034000"/>
    </source>
</evidence>
<dbReference type="SUPFAM" id="SSF69189">
    <property type="entry name" value="Penicillin-binding protein associated domain"/>
    <property type="match status" value="1"/>
</dbReference>
<dbReference type="InterPro" id="IPR012338">
    <property type="entry name" value="Beta-lactam/transpept-like"/>
</dbReference>
<evidence type="ECO:0000256" key="7">
    <source>
        <dbReference type="ARBA" id="ARBA00022729"/>
    </source>
</evidence>
<keyword evidence="8" id="KW-0378">Hydrolase</keyword>
<reference evidence="16 17" key="1">
    <citation type="journal article" date="2024" name="Chem. Sci.">
        <title>Discovery of megapolipeptins by genome mining of a Burkholderiales bacteria collection.</title>
        <authorList>
            <person name="Paulo B.S."/>
            <person name="Recchia M.J.J."/>
            <person name="Lee S."/>
            <person name="Fergusson C.H."/>
            <person name="Romanowski S.B."/>
            <person name="Hernandez A."/>
            <person name="Krull N."/>
            <person name="Liu D.Y."/>
            <person name="Cavanagh H."/>
            <person name="Bos A."/>
            <person name="Gray C.A."/>
            <person name="Murphy B.T."/>
            <person name="Linington R.G."/>
            <person name="Eustaquio A.S."/>
        </authorList>
    </citation>
    <scope>NUCLEOTIDE SEQUENCE [LARGE SCALE GENOMIC DNA]</scope>
    <source>
        <strain evidence="16 17">RL21-008-BIB-B</strain>
    </source>
</reference>
<evidence type="ECO:0000256" key="6">
    <source>
        <dbReference type="ARBA" id="ARBA00022670"/>
    </source>
</evidence>
<evidence type="ECO:0000259" key="15">
    <source>
        <dbReference type="SMART" id="SM00936"/>
    </source>
</evidence>
<dbReference type="RefSeq" id="WP_408169186.1">
    <property type="nucleotide sequence ID" value="NZ_JAQQFR010000011.1"/>
</dbReference>
<proteinExistence type="inferred from homology"/>
<dbReference type="Pfam" id="PF00768">
    <property type="entry name" value="Peptidase_S11"/>
    <property type="match status" value="1"/>
</dbReference>
<feature type="chain" id="PRO_5047267942" description="serine-type D-Ala-D-Ala carboxypeptidase" evidence="14">
    <location>
        <begin position="25"/>
        <end position="386"/>
    </location>
</feature>
<dbReference type="InterPro" id="IPR018044">
    <property type="entry name" value="Peptidase_S11"/>
</dbReference>
<dbReference type="SMART" id="SM00936">
    <property type="entry name" value="PBP5_C"/>
    <property type="match status" value="1"/>
</dbReference>
<dbReference type="InterPro" id="IPR001967">
    <property type="entry name" value="Peptidase_S11_N"/>
</dbReference>
<evidence type="ECO:0000256" key="1">
    <source>
        <dbReference type="ARBA" id="ARBA00003217"/>
    </source>
</evidence>